<keyword evidence="2" id="KW-1185">Reference proteome</keyword>
<comment type="caution">
    <text evidence="1">The sequence shown here is derived from an EMBL/GenBank/DDBJ whole genome shotgun (WGS) entry which is preliminary data.</text>
</comment>
<proteinExistence type="predicted"/>
<dbReference type="AlphaFoldDB" id="A0A7W9Q1Y8"/>
<dbReference type="EMBL" id="JACHJK010000016">
    <property type="protein sequence ID" value="MBB5931437.1"/>
    <property type="molecule type" value="Genomic_DNA"/>
</dbReference>
<name>A0A7W9Q1Y8_9ACTN</name>
<dbReference type="Proteomes" id="UP000585836">
    <property type="component" value="Unassembled WGS sequence"/>
</dbReference>
<evidence type="ECO:0000313" key="2">
    <source>
        <dbReference type="Proteomes" id="UP000585836"/>
    </source>
</evidence>
<accession>A0A7W9Q1Y8</accession>
<protein>
    <submittedName>
        <fullName evidence="1">Uncharacterized protein</fullName>
    </submittedName>
</protein>
<gene>
    <name evidence="1" type="ORF">FHS34_006946</name>
</gene>
<evidence type="ECO:0000313" key="1">
    <source>
        <dbReference type="EMBL" id="MBB5931437.1"/>
    </source>
</evidence>
<dbReference type="RefSeq" id="WP_184972827.1">
    <property type="nucleotide sequence ID" value="NZ_JACHJK010000016.1"/>
</dbReference>
<organism evidence="1 2">
    <name type="scientific">Streptomyces echinatus</name>
    <dbReference type="NCBI Taxonomy" id="67293"/>
    <lineage>
        <taxon>Bacteria</taxon>
        <taxon>Bacillati</taxon>
        <taxon>Actinomycetota</taxon>
        <taxon>Actinomycetes</taxon>
        <taxon>Kitasatosporales</taxon>
        <taxon>Streptomycetaceae</taxon>
        <taxon>Streptomyces</taxon>
    </lineage>
</organism>
<sequence>MASDHDMLWRRCAYLGRVLLPLLDREPWRQGRRHDRLRAWGIDRAVGERLIEVFVALASHAVAVDASLSVAEFEDLSISTVADATTGKQDFELLAGLPGTFADDRDETAVKIFRLYAYTGDRSCLQLLRLSTEARHTLTVLAARATAPFPTCADIFRQADEAGRRTSPSPDET</sequence>
<reference evidence="1 2" key="1">
    <citation type="submission" date="2020-08" db="EMBL/GenBank/DDBJ databases">
        <title>Genomic Encyclopedia of Type Strains, Phase III (KMG-III): the genomes of soil and plant-associated and newly described type strains.</title>
        <authorList>
            <person name="Whitman W."/>
        </authorList>
    </citation>
    <scope>NUCLEOTIDE SEQUENCE [LARGE SCALE GENOMIC DNA]</scope>
    <source>
        <strain evidence="1 2">CECT 3313</strain>
    </source>
</reference>